<name>A0ABV9MSC8_9MICC</name>
<protein>
    <submittedName>
        <fullName evidence="2">Uncharacterized protein</fullName>
    </submittedName>
</protein>
<sequence length="113" mass="12139">MKKTLSAALAIVSASLLAGTIFVAPVMAAPTELAPYPTELSKLFGAQEQPSFEEISKNLSSAELELIESGVPAIIYQEVETGEIITVEKWVQSRTGFAHQSPWFVATEQSING</sequence>
<proteinExistence type="predicted"/>
<evidence type="ECO:0000313" key="2">
    <source>
        <dbReference type="EMBL" id="MFC4718076.1"/>
    </source>
</evidence>
<feature type="chain" id="PRO_5045338020" evidence="1">
    <location>
        <begin position="29"/>
        <end position="113"/>
    </location>
</feature>
<evidence type="ECO:0000313" key="3">
    <source>
        <dbReference type="Proteomes" id="UP001595884"/>
    </source>
</evidence>
<comment type="caution">
    <text evidence="2">The sequence shown here is derived from an EMBL/GenBank/DDBJ whole genome shotgun (WGS) entry which is preliminary data.</text>
</comment>
<accession>A0ABV9MSC8</accession>
<dbReference type="EMBL" id="JBHSHE010000092">
    <property type="protein sequence ID" value="MFC4718076.1"/>
    <property type="molecule type" value="Genomic_DNA"/>
</dbReference>
<dbReference type="RefSeq" id="WP_346060427.1">
    <property type="nucleotide sequence ID" value="NZ_BAAAVQ010000126.1"/>
</dbReference>
<evidence type="ECO:0000256" key="1">
    <source>
        <dbReference type="SAM" id="SignalP"/>
    </source>
</evidence>
<feature type="signal peptide" evidence="1">
    <location>
        <begin position="1"/>
        <end position="28"/>
    </location>
</feature>
<dbReference type="Proteomes" id="UP001595884">
    <property type="component" value="Unassembled WGS sequence"/>
</dbReference>
<keyword evidence="1" id="KW-0732">Signal</keyword>
<gene>
    <name evidence="2" type="ORF">ACFO7V_18305</name>
</gene>
<keyword evidence="3" id="KW-1185">Reference proteome</keyword>
<organism evidence="2 3">
    <name type="scientific">Glutamicibacter bergerei</name>
    <dbReference type="NCBI Taxonomy" id="256702"/>
    <lineage>
        <taxon>Bacteria</taxon>
        <taxon>Bacillati</taxon>
        <taxon>Actinomycetota</taxon>
        <taxon>Actinomycetes</taxon>
        <taxon>Micrococcales</taxon>
        <taxon>Micrococcaceae</taxon>
        <taxon>Glutamicibacter</taxon>
    </lineage>
</organism>
<reference evidence="3" key="1">
    <citation type="journal article" date="2019" name="Int. J. Syst. Evol. Microbiol.">
        <title>The Global Catalogue of Microorganisms (GCM) 10K type strain sequencing project: providing services to taxonomists for standard genome sequencing and annotation.</title>
        <authorList>
            <consortium name="The Broad Institute Genomics Platform"/>
            <consortium name="The Broad Institute Genome Sequencing Center for Infectious Disease"/>
            <person name="Wu L."/>
            <person name="Ma J."/>
        </authorList>
    </citation>
    <scope>NUCLEOTIDE SEQUENCE [LARGE SCALE GENOMIC DNA]</scope>
    <source>
        <strain evidence="3">CGMCC 1.12849</strain>
    </source>
</reference>